<dbReference type="EMBL" id="CM056743">
    <property type="protein sequence ID" value="KAJ8673401.1"/>
    <property type="molecule type" value="Genomic_DNA"/>
</dbReference>
<name>A0ACC2NQI8_9HYME</name>
<organism evidence="1 2">
    <name type="scientific">Eretmocerus hayati</name>
    <dbReference type="NCBI Taxonomy" id="131215"/>
    <lineage>
        <taxon>Eukaryota</taxon>
        <taxon>Metazoa</taxon>
        <taxon>Ecdysozoa</taxon>
        <taxon>Arthropoda</taxon>
        <taxon>Hexapoda</taxon>
        <taxon>Insecta</taxon>
        <taxon>Pterygota</taxon>
        <taxon>Neoptera</taxon>
        <taxon>Endopterygota</taxon>
        <taxon>Hymenoptera</taxon>
        <taxon>Apocrita</taxon>
        <taxon>Proctotrupomorpha</taxon>
        <taxon>Chalcidoidea</taxon>
        <taxon>Aphelinidae</taxon>
        <taxon>Aphelininae</taxon>
        <taxon>Eretmocerus</taxon>
    </lineage>
</organism>
<evidence type="ECO:0000313" key="1">
    <source>
        <dbReference type="EMBL" id="KAJ8673401.1"/>
    </source>
</evidence>
<reference evidence="1" key="1">
    <citation type="submission" date="2023-04" db="EMBL/GenBank/DDBJ databases">
        <title>A chromosome-level genome assembly of the parasitoid wasp Eretmocerus hayati.</title>
        <authorList>
            <person name="Zhong Y."/>
            <person name="Liu S."/>
            <person name="Liu Y."/>
        </authorList>
    </citation>
    <scope>NUCLEOTIDE SEQUENCE</scope>
    <source>
        <strain evidence="1">ZJU_SS_LIU_2023</strain>
    </source>
</reference>
<comment type="caution">
    <text evidence="1">The sequence shown here is derived from an EMBL/GenBank/DDBJ whole genome shotgun (WGS) entry which is preliminary data.</text>
</comment>
<keyword evidence="2" id="KW-1185">Reference proteome</keyword>
<proteinExistence type="predicted"/>
<protein>
    <submittedName>
        <fullName evidence="1">Uncharacterized protein</fullName>
    </submittedName>
</protein>
<evidence type="ECO:0000313" key="2">
    <source>
        <dbReference type="Proteomes" id="UP001239111"/>
    </source>
</evidence>
<dbReference type="Proteomes" id="UP001239111">
    <property type="component" value="Chromosome 3"/>
</dbReference>
<gene>
    <name evidence="1" type="ORF">QAD02_004663</name>
</gene>
<accession>A0ACC2NQI8</accession>
<sequence>MSRVRCRAHPDRFCYVCGELTFQNETRQMSPSFISLYHAYFKIDVGNSEKSYAPSGVCNTCYMTLRLWSKGERKGLPFGKPMIWSKPKNHPEDCYFCQSPVDGFNRKNRKHIVYPELTSSERPKLHSPDLPLPPAPWNSSNDSREDRDSGIDMFDVSDLVESVDEKSRGPTFFDQKRLNDTVRDLGLTKEQAQLLGSRLQEMGLLLPGTTFSQYRHREKEFTPFFATKDSLPPFSAYKIKGIIRVLLGTWIVAQLPGTGVSVGAWTRKNKASGK</sequence>